<dbReference type="PROSITE" id="PS51387">
    <property type="entry name" value="FAD_PCMH"/>
    <property type="match status" value="1"/>
</dbReference>
<organism evidence="6 7">
    <name type="scientific">Phytomonospora endophytica</name>
    <dbReference type="NCBI Taxonomy" id="714109"/>
    <lineage>
        <taxon>Bacteria</taxon>
        <taxon>Bacillati</taxon>
        <taxon>Actinomycetota</taxon>
        <taxon>Actinomycetes</taxon>
        <taxon>Micromonosporales</taxon>
        <taxon>Micromonosporaceae</taxon>
        <taxon>Phytomonospora</taxon>
    </lineage>
</organism>
<dbReference type="InterPro" id="IPR007173">
    <property type="entry name" value="ALO_C"/>
</dbReference>
<feature type="domain" description="FAD-binding PCMH-type" evidence="5">
    <location>
        <begin position="15"/>
        <end position="185"/>
    </location>
</feature>
<dbReference type="Gene3D" id="3.30.465.10">
    <property type="match status" value="1"/>
</dbReference>
<evidence type="ECO:0000256" key="2">
    <source>
        <dbReference type="ARBA" id="ARBA00005466"/>
    </source>
</evidence>
<dbReference type="UniPathway" id="UPA00132"/>
<dbReference type="EMBL" id="JACHGT010000010">
    <property type="protein sequence ID" value="MBB6036946.1"/>
    <property type="molecule type" value="Genomic_DNA"/>
</dbReference>
<dbReference type="PANTHER" id="PTHR43762:SF1">
    <property type="entry name" value="D-ARABINONO-1,4-LACTONE OXIDASE"/>
    <property type="match status" value="1"/>
</dbReference>
<evidence type="ECO:0000256" key="4">
    <source>
        <dbReference type="ARBA" id="ARBA00023002"/>
    </source>
</evidence>
<dbReference type="GO" id="GO:0080049">
    <property type="term" value="F:L-gulono-1,4-lactone dehydrogenase activity"/>
    <property type="evidence" value="ECO:0007669"/>
    <property type="project" value="TreeGrafter"/>
</dbReference>
<name>A0A841FLB1_9ACTN</name>
<dbReference type="AlphaFoldDB" id="A0A841FLB1"/>
<gene>
    <name evidence="6" type="ORF">HNR73_004819</name>
</gene>
<accession>A0A841FLB1</accession>
<protein>
    <submittedName>
        <fullName evidence="6">FAD-linked oxidoreductase</fullName>
    </submittedName>
</protein>
<dbReference type="Pfam" id="PF04030">
    <property type="entry name" value="ALO"/>
    <property type="match status" value="1"/>
</dbReference>
<dbReference type="Proteomes" id="UP000548476">
    <property type="component" value="Unassembled WGS sequence"/>
</dbReference>
<proteinExistence type="inferred from homology"/>
<keyword evidence="3" id="KW-0060">Ascorbate biosynthesis</keyword>
<evidence type="ECO:0000256" key="1">
    <source>
        <dbReference type="ARBA" id="ARBA00005147"/>
    </source>
</evidence>
<dbReference type="PROSITE" id="PS00862">
    <property type="entry name" value="OX2_COVAL_FAD"/>
    <property type="match status" value="1"/>
</dbReference>
<dbReference type="Gene3D" id="3.30.43.10">
    <property type="entry name" value="Uridine Diphospho-n-acetylenolpyruvylglucosamine Reductase, domain 2"/>
    <property type="match status" value="1"/>
</dbReference>
<dbReference type="GO" id="GO:0003885">
    <property type="term" value="F:D-arabinono-1,4-lactone oxidase activity"/>
    <property type="evidence" value="ECO:0007669"/>
    <property type="project" value="InterPro"/>
</dbReference>
<dbReference type="GO" id="GO:0019853">
    <property type="term" value="P:L-ascorbic acid biosynthetic process"/>
    <property type="evidence" value="ECO:0007669"/>
    <property type="project" value="UniProtKB-UniPathway"/>
</dbReference>
<dbReference type="SUPFAM" id="SSF56176">
    <property type="entry name" value="FAD-binding/transporter-associated domain-like"/>
    <property type="match status" value="1"/>
</dbReference>
<dbReference type="InterPro" id="IPR016171">
    <property type="entry name" value="Vanillyl_alc_oxidase_C-sub2"/>
</dbReference>
<keyword evidence="7" id="KW-1185">Reference proteome</keyword>
<dbReference type="GO" id="GO:0016020">
    <property type="term" value="C:membrane"/>
    <property type="evidence" value="ECO:0007669"/>
    <property type="project" value="InterPro"/>
</dbReference>
<dbReference type="RefSeq" id="WP_184789772.1">
    <property type="nucleotide sequence ID" value="NZ_BONT01000056.1"/>
</dbReference>
<comment type="pathway">
    <text evidence="1">Cofactor biosynthesis; L-ascorbate biosynthesis.</text>
</comment>
<dbReference type="InterPro" id="IPR010031">
    <property type="entry name" value="FAD_lactone_oxidase-like"/>
</dbReference>
<evidence type="ECO:0000313" key="7">
    <source>
        <dbReference type="Proteomes" id="UP000548476"/>
    </source>
</evidence>
<dbReference type="GO" id="GO:0071949">
    <property type="term" value="F:FAD binding"/>
    <property type="evidence" value="ECO:0007669"/>
    <property type="project" value="InterPro"/>
</dbReference>
<dbReference type="InterPro" id="IPR006094">
    <property type="entry name" value="Oxid_FAD_bind_N"/>
</dbReference>
<comment type="caution">
    <text evidence="6">The sequence shown here is derived from an EMBL/GenBank/DDBJ whole genome shotgun (WGS) entry which is preliminary data.</text>
</comment>
<evidence type="ECO:0000313" key="6">
    <source>
        <dbReference type="EMBL" id="MBB6036946.1"/>
    </source>
</evidence>
<dbReference type="InterPro" id="IPR036318">
    <property type="entry name" value="FAD-bd_PCMH-like_sf"/>
</dbReference>
<dbReference type="InterPro" id="IPR016166">
    <property type="entry name" value="FAD-bd_PCMH"/>
</dbReference>
<evidence type="ECO:0000256" key="3">
    <source>
        <dbReference type="ARBA" id="ARBA00022644"/>
    </source>
</evidence>
<comment type="similarity">
    <text evidence="2">Belongs to the oxygen-dependent FAD-linked oxidoreductase family.</text>
</comment>
<dbReference type="InterPro" id="IPR016167">
    <property type="entry name" value="FAD-bd_PCMH_sub1"/>
</dbReference>
<dbReference type="PIRSF" id="PIRSF000136">
    <property type="entry name" value="LGO_GLO"/>
    <property type="match status" value="1"/>
</dbReference>
<keyword evidence="4" id="KW-0560">Oxidoreductase</keyword>
<dbReference type="Gene3D" id="3.30.70.2520">
    <property type="match status" value="1"/>
</dbReference>
<evidence type="ECO:0000259" key="5">
    <source>
        <dbReference type="PROSITE" id="PS51387"/>
    </source>
</evidence>
<dbReference type="InterPro" id="IPR006093">
    <property type="entry name" value="Oxy_OxRdtase_FAD_BS"/>
</dbReference>
<reference evidence="6 7" key="1">
    <citation type="submission" date="2020-08" db="EMBL/GenBank/DDBJ databases">
        <title>Genomic Encyclopedia of Type Strains, Phase IV (KMG-IV): sequencing the most valuable type-strain genomes for metagenomic binning, comparative biology and taxonomic classification.</title>
        <authorList>
            <person name="Goeker M."/>
        </authorList>
    </citation>
    <scope>NUCLEOTIDE SEQUENCE [LARGE SCALE GENOMIC DNA]</scope>
    <source>
        <strain evidence="6 7">YIM 65646</strain>
    </source>
</reference>
<dbReference type="Gene3D" id="1.10.45.10">
    <property type="entry name" value="Vanillyl-alcohol Oxidase, Chain A, domain 4"/>
    <property type="match status" value="1"/>
</dbReference>
<sequence length="442" mass="48414">MGSTGTTWRNWSGSVRADPARVAAPASTAELAEVVKTAARDGLRVKPVGSGHSFTPIAVTDGVQLRLDRLAGIRSADPATGLVTVDGGISLHRLGPILAGYGLAMENLGDIDRQTITGAISTGTHGTGARFGGIATQVRGLELVLADGSVVHCDAQERPELFAAARVGLGALGVITAVTLQCVPAFALHGVEEPLPLDQVLDSIDELADGNDHWEFFWFPHGRTALTKRHTRLPADTPLRPVGALRHLLDDELLSNGALGAIMQIGTVFPRTIPPLTRFAGRALSRREYTDLSYRVYTSRRAVRFFEGEYAVPREHAAEVLREIARWVDTHDEKISFPLEVRYVAADDIPLAPTFERDSVYIAFHQYRRMPYRRFFDAMEDILGAVGGRPHWGKMHRLDAARLRELYPHFDDFTGLRDELDPSGLFANDHLDRVLGVAPGRQ</sequence>
<dbReference type="InterPro" id="IPR016169">
    <property type="entry name" value="FAD-bd_PCMH_sub2"/>
</dbReference>
<dbReference type="Pfam" id="PF01565">
    <property type="entry name" value="FAD_binding_4"/>
    <property type="match status" value="1"/>
</dbReference>
<dbReference type="PANTHER" id="PTHR43762">
    <property type="entry name" value="L-GULONOLACTONE OXIDASE"/>
    <property type="match status" value="1"/>
</dbReference>
<dbReference type="NCBIfam" id="TIGR01679">
    <property type="entry name" value="bact_FAD_ox"/>
    <property type="match status" value="1"/>
</dbReference>